<sequence>MSRDASAPAWRVAEAEYDDPVIGEDTLSEMFEATADRNANRMAQRYKGGVYDRSLGGDVVPEAPDGEYRDISYDEMRAIVRRLATGFREIGVDFDDRIGIYANTRMEWALSDFGLLAAGGVVTTVYTESSTKQVRYLLEDPDATGVVVENGELLERVLTVEDDLDLEFFVVMDAFESDRDDVYSLGEVYELGDEAFDEDEYRGWLAARDTEDLASLIYTSGTTGQPKGVKLTHWNFRVNVNQVHRRLAPRPDKTPDLPALTPGTKTISFLPLAHVFERLAGHFVMFAAGAAVGYAEHPDTLADDLKLLEPNTGASVPRVYERIFDTMREQASESGVKKRIFEWALGVAREWQRTEDPGPGLRTKHALADRLVYSTVKENIGGEIEFMVSGGGSLAKELCETFNGMGITIVEGYGLTETAPVVTINPPEDIRPGTLGVPVYGVDVRLDESVVDATEFDDVEGAVGELQVRGPNVTAGYWNRLGETERAFTEDGWFRTGDIVEQTDDGFLTYHDRIKEIIVLSTGKNVAPQPIEDAFSTNDRVDQVMVVGDERKFIGAILVPNFEALRHWADSEGIDLPADDEALCEDDRVRDWIGEAVDEVNEDLERVERIKEFVLVSQEWTAENDLLTPSMKKKRRNIRNAFESKLAEIYGAEDAADGDSEEEAVAN</sequence>
<dbReference type="GO" id="GO:0016020">
    <property type="term" value="C:membrane"/>
    <property type="evidence" value="ECO:0007669"/>
    <property type="project" value="TreeGrafter"/>
</dbReference>
<evidence type="ECO:0000256" key="1">
    <source>
        <dbReference type="ARBA" id="ARBA00022741"/>
    </source>
</evidence>
<evidence type="ECO:0000313" key="5">
    <source>
        <dbReference type="Proteomes" id="UP000199062"/>
    </source>
</evidence>
<dbReference type="CDD" id="cd05907">
    <property type="entry name" value="VL_LC_FACS_like"/>
    <property type="match status" value="1"/>
</dbReference>
<dbReference type="GO" id="GO:0005524">
    <property type="term" value="F:ATP binding"/>
    <property type="evidence" value="ECO:0007669"/>
    <property type="project" value="UniProtKB-KW"/>
</dbReference>
<keyword evidence="5" id="KW-1185">Reference proteome</keyword>
<dbReference type="PROSITE" id="PS00455">
    <property type="entry name" value="AMP_BINDING"/>
    <property type="match status" value="1"/>
</dbReference>
<name>A0A1I6LX50_9EURY</name>
<evidence type="ECO:0000256" key="2">
    <source>
        <dbReference type="ARBA" id="ARBA00022840"/>
    </source>
</evidence>
<dbReference type="Proteomes" id="UP000199062">
    <property type="component" value="Unassembled WGS sequence"/>
</dbReference>
<protein>
    <submittedName>
        <fullName evidence="4">Long-chain acyl-CoA synthetase</fullName>
    </submittedName>
</protein>
<evidence type="ECO:0000259" key="3">
    <source>
        <dbReference type="Pfam" id="PF00501"/>
    </source>
</evidence>
<dbReference type="Gene3D" id="3.40.50.12780">
    <property type="entry name" value="N-terminal domain of ligase-like"/>
    <property type="match status" value="1"/>
</dbReference>
<keyword evidence="2" id="KW-0067">ATP-binding</keyword>
<dbReference type="InterPro" id="IPR020845">
    <property type="entry name" value="AMP-binding_CS"/>
</dbReference>
<dbReference type="Pfam" id="PF23562">
    <property type="entry name" value="AMP-binding_C_3"/>
    <property type="match status" value="1"/>
</dbReference>
<reference evidence="4 5" key="1">
    <citation type="submission" date="2016-10" db="EMBL/GenBank/DDBJ databases">
        <authorList>
            <person name="de Groot N.N."/>
        </authorList>
    </citation>
    <scope>NUCLEOTIDE SEQUENCE [LARGE SCALE GENOMIC DNA]</scope>
    <source>
        <strain evidence="4 5">CGMCC 1.10457</strain>
    </source>
</reference>
<dbReference type="PANTHER" id="PTHR43272:SF33">
    <property type="entry name" value="AMP-BINDING DOMAIN-CONTAINING PROTEIN-RELATED"/>
    <property type="match status" value="1"/>
</dbReference>
<gene>
    <name evidence="4" type="ORF">SAMN05216559_3336</name>
</gene>
<feature type="domain" description="AMP-dependent synthetase/ligase" evidence="3">
    <location>
        <begin position="66"/>
        <end position="478"/>
    </location>
</feature>
<proteinExistence type="predicted"/>
<dbReference type="EMBL" id="FOZK01000003">
    <property type="protein sequence ID" value="SFS08017.1"/>
    <property type="molecule type" value="Genomic_DNA"/>
</dbReference>
<dbReference type="InterPro" id="IPR000873">
    <property type="entry name" value="AMP-dep_synth/lig_dom"/>
</dbReference>
<dbReference type="STRING" id="767519.SAMN05216559_3336"/>
<accession>A0A1I6LX50</accession>
<dbReference type="RefSeq" id="WP_089817761.1">
    <property type="nucleotide sequence ID" value="NZ_FOZK01000003.1"/>
</dbReference>
<dbReference type="SUPFAM" id="SSF56801">
    <property type="entry name" value="Acetyl-CoA synthetase-like"/>
    <property type="match status" value="1"/>
</dbReference>
<dbReference type="AlphaFoldDB" id="A0A1I6LX50"/>
<evidence type="ECO:0000313" key="4">
    <source>
        <dbReference type="EMBL" id="SFS08017.1"/>
    </source>
</evidence>
<keyword evidence="1" id="KW-0547">Nucleotide-binding</keyword>
<dbReference type="PANTHER" id="PTHR43272">
    <property type="entry name" value="LONG-CHAIN-FATTY-ACID--COA LIGASE"/>
    <property type="match status" value="1"/>
</dbReference>
<dbReference type="Pfam" id="PF00501">
    <property type="entry name" value="AMP-binding"/>
    <property type="match status" value="1"/>
</dbReference>
<organism evidence="4 5">
    <name type="scientific">Halomicrobium zhouii</name>
    <dbReference type="NCBI Taxonomy" id="767519"/>
    <lineage>
        <taxon>Archaea</taxon>
        <taxon>Methanobacteriati</taxon>
        <taxon>Methanobacteriota</taxon>
        <taxon>Stenosarchaea group</taxon>
        <taxon>Halobacteria</taxon>
        <taxon>Halobacteriales</taxon>
        <taxon>Haloarculaceae</taxon>
        <taxon>Halomicrobium</taxon>
    </lineage>
</organism>
<dbReference type="GO" id="GO:0004467">
    <property type="term" value="F:long-chain fatty acid-CoA ligase activity"/>
    <property type="evidence" value="ECO:0007669"/>
    <property type="project" value="TreeGrafter"/>
</dbReference>
<dbReference type="OrthoDB" id="70225at2157"/>
<dbReference type="InterPro" id="IPR042099">
    <property type="entry name" value="ANL_N_sf"/>
</dbReference>